<dbReference type="FunCoup" id="A0A4Q1BT18">
    <property type="interactions" value="534"/>
</dbReference>
<dbReference type="VEuPathDB" id="FungiDB:TREMEDRAFT_32136"/>
<accession>A0A4Q1BT18</accession>
<gene>
    <name evidence="5" type="ORF">M231_01521</name>
</gene>
<dbReference type="InterPro" id="IPR007133">
    <property type="entry name" value="RNA_pol_II-assoc_Paf1"/>
</dbReference>
<name>A0A4Q1BT18_TREME</name>
<organism evidence="5 6">
    <name type="scientific">Tremella mesenterica</name>
    <name type="common">Jelly fungus</name>
    <dbReference type="NCBI Taxonomy" id="5217"/>
    <lineage>
        <taxon>Eukaryota</taxon>
        <taxon>Fungi</taxon>
        <taxon>Dikarya</taxon>
        <taxon>Basidiomycota</taxon>
        <taxon>Agaricomycotina</taxon>
        <taxon>Tremellomycetes</taxon>
        <taxon>Tremellales</taxon>
        <taxon>Tremellaceae</taxon>
        <taxon>Tremella</taxon>
    </lineage>
</organism>
<comment type="subcellular location">
    <subcellularLocation>
        <location evidence="1">Nucleus</location>
    </subcellularLocation>
</comment>
<dbReference type="OrthoDB" id="10260285at2759"/>
<sequence length="438" mass="49891">MSKKSKLDLLVRVRYSNPLIAPPYPPKLFNVPTNISRLGEPSYLDHLSSSAPIPMLVDSEMGMPIDLNAYDGVWDGNDEILNPTFDPNKVKDETDLALLIPFHAPVVTNGVEQANTTRDYSWMRNSNYSMRKNAAKRRSAMDTVTKDEKGEIDASEAAQIMAIDKTFSDLEETQIDALRHPDPKKRDLRVVETYDILPDAERWGDPYLLMRYPEKPSAATATNPQADASNRRLARALLRPVEDEEQQRYIIYLLPREEDLDKLDESIEHPLAEEQLIKLQEGEEEGEQDEKPKPGFLYERIRLYDVVSQVAPHKEILVTFHEGEEDDENGKKRKGVLYNNIVMRSTVRKKIKRTDEPESGEQWNRANIIFRQPKESEMEFHAEASEVIVDPHWANGELRRLHGGDNMAEGQGEAIDDEEDPIDEGAEAAEDVNEGEDA</sequence>
<keyword evidence="3" id="KW-0539">Nucleus</keyword>
<reference evidence="5 6" key="1">
    <citation type="submission" date="2016-06" db="EMBL/GenBank/DDBJ databases">
        <title>Evolution of pathogenesis and genome organization in the Tremellales.</title>
        <authorList>
            <person name="Cuomo C."/>
            <person name="Litvintseva A."/>
            <person name="Heitman J."/>
            <person name="Chen Y."/>
            <person name="Sun S."/>
            <person name="Springer D."/>
            <person name="Dromer F."/>
            <person name="Young S."/>
            <person name="Zeng Q."/>
            <person name="Chapman S."/>
            <person name="Gujja S."/>
            <person name="Saif S."/>
            <person name="Birren B."/>
        </authorList>
    </citation>
    <scope>NUCLEOTIDE SEQUENCE [LARGE SCALE GENOMIC DNA]</scope>
    <source>
        <strain evidence="5 6">ATCC 28783</strain>
    </source>
</reference>
<protein>
    <recommendedName>
        <fullName evidence="7">RNA polymerase II-associated factor 1</fullName>
    </recommendedName>
</protein>
<evidence type="ECO:0000313" key="6">
    <source>
        <dbReference type="Proteomes" id="UP000289152"/>
    </source>
</evidence>
<dbReference type="Proteomes" id="UP000289152">
    <property type="component" value="Unassembled WGS sequence"/>
</dbReference>
<dbReference type="GO" id="GO:0003682">
    <property type="term" value="F:chromatin binding"/>
    <property type="evidence" value="ECO:0007669"/>
    <property type="project" value="TreeGrafter"/>
</dbReference>
<feature type="region of interest" description="Disordered" evidence="4">
    <location>
        <begin position="400"/>
        <end position="438"/>
    </location>
</feature>
<feature type="compositionally biased region" description="Acidic residues" evidence="4">
    <location>
        <begin position="414"/>
        <end position="438"/>
    </location>
</feature>
<keyword evidence="6" id="KW-1185">Reference proteome</keyword>
<dbReference type="PANTHER" id="PTHR23188">
    <property type="entry name" value="RNA POLYMERASE II-ASSOCIATED FACTOR 1 HOMOLOG"/>
    <property type="match status" value="1"/>
</dbReference>
<evidence type="ECO:0000256" key="3">
    <source>
        <dbReference type="ARBA" id="ARBA00023242"/>
    </source>
</evidence>
<proteinExistence type="inferred from homology"/>
<dbReference type="PANTHER" id="PTHR23188:SF12">
    <property type="entry name" value="RNA POLYMERASE II-ASSOCIATED FACTOR 1 HOMOLOG"/>
    <property type="match status" value="1"/>
</dbReference>
<evidence type="ECO:0008006" key="7">
    <source>
        <dbReference type="Google" id="ProtNLM"/>
    </source>
</evidence>
<dbReference type="GO" id="GO:0006368">
    <property type="term" value="P:transcription elongation by RNA polymerase II"/>
    <property type="evidence" value="ECO:0007669"/>
    <property type="project" value="InterPro"/>
</dbReference>
<dbReference type="STRING" id="5217.A0A4Q1BT18"/>
<evidence type="ECO:0000256" key="1">
    <source>
        <dbReference type="ARBA" id="ARBA00004123"/>
    </source>
</evidence>
<evidence type="ECO:0000256" key="4">
    <source>
        <dbReference type="SAM" id="MobiDB-lite"/>
    </source>
</evidence>
<evidence type="ECO:0000256" key="2">
    <source>
        <dbReference type="ARBA" id="ARBA00007560"/>
    </source>
</evidence>
<dbReference type="GO" id="GO:0000993">
    <property type="term" value="F:RNA polymerase II complex binding"/>
    <property type="evidence" value="ECO:0007669"/>
    <property type="project" value="TreeGrafter"/>
</dbReference>
<comment type="similarity">
    <text evidence="2">Belongs to the PAF1 family.</text>
</comment>
<dbReference type="Pfam" id="PF03985">
    <property type="entry name" value="Paf1"/>
    <property type="match status" value="1"/>
</dbReference>
<dbReference type="EMBL" id="SDIL01000011">
    <property type="protein sequence ID" value="RXK41118.1"/>
    <property type="molecule type" value="Genomic_DNA"/>
</dbReference>
<dbReference type="GO" id="GO:0016593">
    <property type="term" value="C:Cdc73/Paf1 complex"/>
    <property type="evidence" value="ECO:0007669"/>
    <property type="project" value="InterPro"/>
</dbReference>
<dbReference type="AlphaFoldDB" id="A0A4Q1BT18"/>
<evidence type="ECO:0000313" key="5">
    <source>
        <dbReference type="EMBL" id="RXK41118.1"/>
    </source>
</evidence>
<dbReference type="InParanoid" id="A0A4Q1BT18"/>
<comment type="caution">
    <text evidence="5">The sequence shown here is derived from an EMBL/GenBank/DDBJ whole genome shotgun (WGS) entry which is preliminary data.</text>
</comment>